<accession>A0A0Q3HT04</accession>
<dbReference type="AlphaFoldDB" id="A0A0Q3HT04"/>
<dbReference type="EMBL" id="LLYZ01000005">
    <property type="protein sequence ID" value="KQK25840.1"/>
    <property type="molecule type" value="Genomic_DNA"/>
</dbReference>
<evidence type="ECO:0000313" key="2">
    <source>
        <dbReference type="EMBL" id="KQK25840.1"/>
    </source>
</evidence>
<reference evidence="2 3" key="1">
    <citation type="submission" date="2015-10" db="EMBL/GenBank/DDBJ databases">
        <title>Chryseobacterium aquaticum genome.</title>
        <authorList>
            <person name="Newman J.D."/>
            <person name="Ferguson M.B."/>
            <person name="Miller J.R."/>
        </authorList>
    </citation>
    <scope>NUCLEOTIDE SEQUENCE [LARGE SCALE GENOMIC DNA]</scope>
    <source>
        <strain evidence="2 3">KCTC 12483</strain>
    </source>
</reference>
<keyword evidence="1" id="KW-0812">Transmembrane</keyword>
<sequence length="60" mass="7146">MDNKIVNEAENFLGFLFYKSFFIHLILFSEWCDILNLVLLKLHGLELFFSVKEFQSDSEL</sequence>
<feature type="transmembrane region" description="Helical" evidence="1">
    <location>
        <begin position="21"/>
        <end position="40"/>
    </location>
</feature>
<evidence type="ECO:0000313" key="3">
    <source>
        <dbReference type="Proteomes" id="UP000051682"/>
    </source>
</evidence>
<dbReference type="Proteomes" id="UP000051682">
    <property type="component" value="Unassembled WGS sequence"/>
</dbReference>
<comment type="caution">
    <text evidence="2">The sequence shown here is derived from an EMBL/GenBank/DDBJ whole genome shotgun (WGS) entry which is preliminary data.</text>
</comment>
<evidence type="ECO:0000256" key="1">
    <source>
        <dbReference type="SAM" id="Phobius"/>
    </source>
</evidence>
<dbReference type="STRING" id="452084.AR438_09610"/>
<name>A0A0Q3HT04_9FLAO</name>
<protein>
    <submittedName>
        <fullName evidence="2">Uncharacterized protein</fullName>
    </submittedName>
</protein>
<organism evidence="2 3">
    <name type="scientific">Chryseobacterium aquaticum</name>
    <dbReference type="NCBI Taxonomy" id="452084"/>
    <lineage>
        <taxon>Bacteria</taxon>
        <taxon>Pseudomonadati</taxon>
        <taxon>Bacteroidota</taxon>
        <taxon>Flavobacteriia</taxon>
        <taxon>Flavobacteriales</taxon>
        <taxon>Weeksellaceae</taxon>
        <taxon>Chryseobacterium group</taxon>
        <taxon>Chryseobacterium</taxon>
    </lineage>
</organism>
<gene>
    <name evidence="2" type="ORF">AR438_09610</name>
</gene>
<keyword evidence="1" id="KW-1133">Transmembrane helix</keyword>
<keyword evidence="3" id="KW-1185">Reference proteome</keyword>
<keyword evidence="1" id="KW-0472">Membrane</keyword>
<proteinExistence type="predicted"/>